<organism evidence="2 3">
    <name type="scientific">Mauremys mutica</name>
    <name type="common">yellowpond turtle</name>
    <dbReference type="NCBI Taxonomy" id="74926"/>
    <lineage>
        <taxon>Eukaryota</taxon>
        <taxon>Metazoa</taxon>
        <taxon>Chordata</taxon>
        <taxon>Craniata</taxon>
        <taxon>Vertebrata</taxon>
        <taxon>Euteleostomi</taxon>
        <taxon>Archelosauria</taxon>
        <taxon>Testudinata</taxon>
        <taxon>Testudines</taxon>
        <taxon>Cryptodira</taxon>
        <taxon>Durocryptodira</taxon>
        <taxon>Testudinoidea</taxon>
        <taxon>Geoemydidae</taxon>
        <taxon>Geoemydinae</taxon>
        <taxon>Mauremys</taxon>
    </lineage>
</organism>
<accession>A0A9D3X992</accession>
<protein>
    <submittedName>
        <fullName evidence="2">Uncharacterized protein</fullName>
    </submittedName>
</protein>
<keyword evidence="3" id="KW-1185">Reference proteome</keyword>
<gene>
    <name evidence="2" type="ORF">KIL84_021622</name>
</gene>
<sequence>MHHSPWGLYSPPLGRDPYHDVVLKPPPAPVMCLSSWEGLKESYHGLRLLHSNRCLKGRRGEPNQHILEQRIMKKIPNSVSPGPAGGGERRETPCSASNTL</sequence>
<reference evidence="2" key="1">
    <citation type="submission" date="2021-09" db="EMBL/GenBank/DDBJ databases">
        <title>The genome of Mauremys mutica provides insights into the evolution of semi-aquatic lifestyle.</title>
        <authorList>
            <person name="Gong S."/>
            <person name="Gao Y."/>
        </authorList>
    </citation>
    <scope>NUCLEOTIDE SEQUENCE</scope>
    <source>
        <strain evidence="2">MM-2020</strain>
        <tissue evidence="2">Muscle</tissue>
    </source>
</reference>
<dbReference type="EMBL" id="JAHDVG010000478">
    <property type="protein sequence ID" value="KAH1175208.1"/>
    <property type="molecule type" value="Genomic_DNA"/>
</dbReference>
<proteinExistence type="predicted"/>
<name>A0A9D3X992_9SAUR</name>
<dbReference type="AlphaFoldDB" id="A0A9D3X992"/>
<evidence type="ECO:0000313" key="3">
    <source>
        <dbReference type="Proteomes" id="UP000827986"/>
    </source>
</evidence>
<evidence type="ECO:0000256" key="1">
    <source>
        <dbReference type="SAM" id="MobiDB-lite"/>
    </source>
</evidence>
<dbReference type="Proteomes" id="UP000827986">
    <property type="component" value="Unassembled WGS sequence"/>
</dbReference>
<feature type="region of interest" description="Disordered" evidence="1">
    <location>
        <begin position="76"/>
        <end position="100"/>
    </location>
</feature>
<comment type="caution">
    <text evidence="2">The sequence shown here is derived from an EMBL/GenBank/DDBJ whole genome shotgun (WGS) entry which is preliminary data.</text>
</comment>
<evidence type="ECO:0000313" key="2">
    <source>
        <dbReference type="EMBL" id="KAH1175208.1"/>
    </source>
</evidence>